<dbReference type="EMBL" id="MHCA01000047">
    <property type="protein sequence ID" value="OGY10934.1"/>
    <property type="molecule type" value="Genomic_DNA"/>
</dbReference>
<dbReference type="InterPro" id="IPR036028">
    <property type="entry name" value="SH3-like_dom_sf"/>
</dbReference>
<dbReference type="Proteomes" id="UP000178272">
    <property type="component" value="Unassembled WGS sequence"/>
</dbReference>
<dbReference type="SUPFAM" id="SSF50044">
    <property type="entry name" value="SH3-domain"/>
    <property type="match status" value="1"/>
</dbReference>
<reference evidence="3 4" key="1">
    <citation type="journal article" date="2016" name="Nat. Commun.">
        <title>Thousands of microbial genomes shed light on interconnected biogeochemical processes in an aquifer system.</title>
        <authorList>
            <person name="Anantharaman K."/>
            <person name="Brown C.T."/>
            <person name="Hug L.A."/>
            <person name="Sharon I."/>
            <person name="Castelle C.J."/>
            <person name="Probst A.J."/>
            <person name="Thomas B.C."/>
            <person name="Singh A."/>
            <person name="Wilkins M.J."/>
            <person name="Karaoz U."/>
            <person name="Brodie E.L."/>
            <person name="Williams K.H."/>
            <person name="Hubbard S.S."/>
            <person name="Banfield J.F."/>
        </authorList>
    </citation>
    <scope>NUCLEOTIDE SEQUENCE [LARGE SCALE GENOMIC DNA]</scope>
</reference>
<keyword evidence="1" id="KW-0812">Transmembrane</keyword>
<keyword evidence="1" id="KW-0472">Membrane</keyword>
<dbReference type="Pfam" id="PF08239">
    <property type="entry name" value="SH3_3"/>
    <property type="match status" value="1"/>
</dbReference>
<evidence type="ECO:0000259" key="2">
    <source>
        <dbReference type="PROSITE" id="PS51781"/>
    </source>
</evidence>
<dbReference type="STRING" id="1797517.A3F61_01955"/>
<dbReference type="Pfam" id="PF08308">
    <property type="entry name" value="PEGA"/>
    <property type="match status" value="2"/>
</dbReference>
<protein>
    <recommendedName>
        <fullName evidence="2">SH3b domain-containing protein</fullName>
    </recommendedName>
</protein>
<feature type="domain" description="SH3b" evidence="2">
    <location>
        <begin position="241"/>
        <end position="308"/>
    </location>
</feature>
<keyword evidence="1" id="KW-1133">Transmembrane helix</keyword>
<name>A0A1G1V693_9BACT</name>
<dbReference type="SMART" id="SM00287">
    <property type="entry name" value="SH3b"/>
    <property type="match status" value="1"/>
</dbReference>
<dbReference type="PROSITE" id="PS51781">
    <property type="entry name" value="SH3B"/>
    <property type="match status" value="1"/>
</dbReference>
<proteinExistence type="predicted"/>
<evidence type="ECO:0000256" key="1">
    <source>
        <dbReference type="SAM" id="Phobius"/>
    </source>
</evidence>
<feature type="transmembrane region" description="Helical" evidence="1">
    <location>
        <begin position="43"/>
        <end position="60"/>
    </location>
</feature>
<organism evidence="3 4">
    <name type="scientific">Candidatus Blackburnbacteria bacterium RIFCSPHIGHO2_12_FULL_41_13b</name>
    <dbReference type="NCBI Taxonomy" id="1797517"/>
    <lineage>
        <taxon>Bacteria</taxon>
        <taxon>Candidatus Blackburniibacteriota</taxon>
    </lineage>
</organism>
<dbReference type="Gene3D" id="2.30.30.40">
    <property type="entry name" value="SH3 Domains"/>
    <property type="match status" value="1"/>
</dbReference>
<dbReference type="InterPro" id="IPR003646">
    <property type="entry name" value="SH3-like_bac-type"/>
</dbReference>
<evidence type="ECO:0000313" key="3">
    <source>
        <dbReference type="EMBL" id="OGY10934.1"/>
    </source>
</evidence>
<accession>A0A1G1V693</accession>
<dbReference type="InterPro" id="IPR013229">
    <property type="entry name" value="PEGA"/>
</dbReference>
<comment type="caution">
    <text evidence="3">The sequence shown here is derived from an EMBL/GenBank/DDBJ whole genome shotgun (WGS) entry which is preliminary data.</text>
</comment>
<dbReference type="AlphaFoldDB" id="A0A1G1V693"/>
<sequence length="308" mass="33929">MPLKSPCFRLCLLLTVVNRKPFWYSVQIPLNGAKLIMQRKWMLVMGVILMLLGAGGFLLFSKLKPAQAGLQIETTPQATVYIDGDQMGTTPFELVQKPGEVSIRLVPIATETSLAPWGTKVTLVQGIKTVIRRDFAENEEASAGEILSFEKRSGNTASLTVVSAPDAAQVNLDGQNRGFTPLPVNDIAVGEHKLIISQAGYSERQIQARAGAGYKLTVVAMLAKLDTVEANEESALVEELQREKVKIAETPTGFLRVRSAPTKNATESGQVKPGEEYVLLEEKDSWYKIEYQKDKEGWVSSEYVKKVE</sequence>
<evidence type="ECO:0000313" key="4">
    <source>
        <dbReference type="Proteomes" id="UP000178272"/>
    </source>
</evidence>
<gene>
    <name evidence="3" type="ORF">A3F61_01955</name>
</gene>